<name>A0A545TW49_9GAMM</name>
<dbReference type="FunFam" id="3.40.50.2000:FF:000164">
    <property type="entry name" value="Lipopolysaccharide heptosyltransferase I"/>
    <property type="match status" value="1"/>
</dbReference>
<dbReference type="InterPro" id="IPR051199">
    <property type="entry name" value="LPS_LOS_Heptosyltrfase"/>
</dbReference>
<dbReference type="Proteomes" id="UP000315439">
    <property type="component" value="Unassembled WGS sequence"/>
</dbReference>
<comment type="caution">
    <text evidence="4">The sequence shown here is derived from an EMBL/GenBank/DDBJ whole genome shotgun (WGS) entry which is preliminary data.</text>
</comment>
<dbReference type="OrthoDB" id="9781892at2"/>
<dbReference type="GO" id="GO:0008713">
    <property type="term" value="F:ADP-heptose-lipopolysaccharide heptosyltransferase activity"/>
    <property type="evidence" value="ECO:0007669"/>
    <property type="project" value="TreeGrafter"/>
</dbReference>
<keyword evidence="1" id="KW-0328">Glycosyltransferase</keyword>
<organism evidence="4 5">
    <name type="scientific">Aliikangiella coralliicola</name>
    <dbReference type="NCBI Taxonomy" id="2592383"/>
    <lineage>
        <taxon>Bacteria</taxon>
        <taxon>Pseudomonadati</taxon>
        <taxon>Pseudomonadota</taxon>
        <taxon>Gammaproteobacteria</taxon>
        <taxon>Oceanospirillales</taxon>
        <taxon>Pleioneaceae</taxon>
        <taxon>Aliikangiella</taxon>
    </lineage>
</organism>
<keyword evidence="2 4" id="KW-0808">Transferase</keyword>
<dbReference type="RefSeq" id="WP_142934904.1">
    <property type="nucleotide sequence ID" value="NZ_ML660172.1"/>
</dbReference>
<gene>
    <name evidence="4" type="ORF">FLL46_25065</name>
</gene>
<dbReference type="CDD" id="cd03789">
    <property type="entry name" value="GT9_LPS_heptosyltransferase"/>
    <property type="match status" value="1"/>
</dbReference>
<accession>A0A545TW49</accession>
<dbReference type="AlphaFoldDB" id="A0A545TW49"/>
<evidence type="ECO:0000256" key="1">
    <source>
        <dbReference type="ARBA" id="ARBA00022676"/>
    </source>
</evidence>
<evidence type="ECO:0000313" key="4">
    <source>
        <dbReference type="EMBL" id="TQV81424.1"/>
    </source>
</evidence>
<dbReference type="Gene3D" id="3.40.50.2000">
    <property type="entry name" value="Glycogen Phosphorylase B"/>
    <property type="match status" value="2"/>
</dbReference>
<evidence type="ECO:0000313" key="5">
    <source>
        <dbReference type="Proteomes" id="UP000315439"/>
    </source>
</evidence>
<dbReference type="PANTHER" id="PTHR30160:SF21">
    <property type="entry name" value="LIPOPOLYSACCHARIDE CORE HEPTOSYLTRANSFERASE OPSX"/>
    <property type="match status" value="1"/>
</dbReference>
<sequence length="359" mass="40434">MLSKIQTIHSICILRLSAIGDVCHAVACVQAIQQRWPEVKITWVIGKVEWQLLKGLPGVDFVIFDKKAGLRGYLDLKAQLKDKQFDVLLHMQVALRASLATLCIRAKEKWGFDRSRAKEAQWIFTNRKISGQVRPHVADGFLGFAKAIGVADEYQLKWQMPIEQQDITWQKTQLGHIGKYIVISPAASKVERNWLPERYAQFADYANKKGLAVLICGGPTEIEKQLAAEIESHCQCDPINLVGKTSLKQLLVVLKQAQMVLAPDTGPAHMAVTVGTPVIGLYVHSNPDRTGPYAYQNYVVSCYEQLLKEQSGATSQEHRWGKRVKGEHLMERIELDAVIESFERMVTDFDLLADNSRIE</sequence>
<protein>
    <submittedName>
        <fullName evidence="4">Glycosyltransferase family 9 protein</fullName>
    </submittedName>
</protein>
<dbReference type="SUPFAM" id="SSF53756">
    <property type="entry name" value="UDP-Glycosyltransferase/glycogen phosphorylase"/>
    <property type="match status" value="1"/>
</dbReference>
<reference evidence="4 5" key="1">
    <citation type="submission" date="2019-07" db="EMBL/GenBank/DDBJ databases">
        <title>Draft genome for Aliikangiella sp. M105.</title>
        <authorList>
            <person name="Wang G."/>
        </authorList>
    </citation>
    <scope>NUCLEOTIDE SEQUENCE [LARGE SCALE GENOMIC DNA]</scope>
    <source>
        <strain evidence="4 5">M105</strain>
    </source>
</reference>
<dbReference type="InterPro" id="IPR002201">
    <property type="entry name" value="Glyco_trans_9"/>
</dbReference>
<dbReference type="GO" id="GO:0005829">
    <property type="term" value="C:cytosol"/>
    <property type="evidence" value="ECO:0007669"/>
    <property type="project" value="TreeGrafter"/>
</dbReference>
<dbReference type="EMBL" id="VIKS01000016">
    <property type="protein sequence ID" value="TQV81424.1"/>
    <property type="molecule type" value="Genomic_DNA"/>
</dbReference>
<evidence type="ECO:0000256" key="3">
    <source>
        <dbReference type="ARBA" id="ARBA00043995"/>
    </source>
</evidence>
<keyword evidence="5" id="KW-1185">Reference proteome</keyword>
<proteinExistence type="inferred from homology"/>
<dbReference type="FunFam" id="3.40.50.2000:FF:000023">
    <property type="entry name" value="ADP-heptose--LPS heptosyltransferase II"/>
    <property type="match status" value="1"/>
</dbReference>
<dbReference type="GO" id="GO:0009244">
    <property type="term" value="P:lipopolysaccharide core region biosynthetic process"/>
    <property type="evidence" value="ECO:0007669"/>
    <property type="project" value="TreeGrafter"/>
</dbReference>
<dbReference type="PANTHER" id="PTHR30160">
    <property type="entry name" value="TETRAACYLDISACCHARIDE 4'-KINASE-RELATED"/>
    <property type="match status" value="1"/>
</dbReference>
<dbReference type="Pfam" id="PF01075">
    <property type="entry name" value="Glyco_transf_9"/>
    <property type="match status" value="1"/>
</dbReference>
<evidence type="ECO:0000256" key="2">
    <source>
        <dbReference type="ARBA" id="ARBA00022679"/>
    </source>
</evidence>
<comment type="similarity">
    <text evidence="3">Belongs to the glycosyltransferase 9 family.</text>
</comment>